<evidence type="ECO:0000256" key="3">
    <source>
        <dbReference type="ARBA" id="ARBA00022741"/>
    </source>
</evidence>
<dbReference type="SUPFAM" id="SSF56112">
    <property type="entry name" value="Protein kinase-like (PK-like)"/>
    <property type="match status" value="1"/>
</dbReference>
<dbReference type="Gene3D" id="3.30.200.20">
    <property type="entry name" value="Phosphorylase Kinase, domain 1"/>
    <property type="match status" value="1"/>
</dbReference>
<dbReference type="Pfam" id="PF02816">
    <property type="entry name" value="Alpha_kinase"/>
    <property type="match status" value="1"/>
</dbReference>
<keyword evidence="1" id="KW-0723">Serine/threonine-protein kinase</keyword>
<evidence type="ECO:0000256" key="5">
    <source>
        <dbReference type="ARBA" id="ARBA00022840"/>
    </source>
</evidence>
<dbReference type="GO" id="GO:0031037">
    <property type="term" value="P:myosin II filament disassembly"/>
    <property type="evidence" value="ECO:0007669"/>
    <property type="project" value="TreeGrafter"/>
</dbReference>
<dbReference type="InterPro" id="IPR051852">
    <property type="entry name" value="Alpha-type_PK"/>
</dbReference>
<dbReference type="GO" id="GO:1903013">
    <property type="term" value="P:response to differentiation-inducing factor 1"/>
    <property type="evidence" value="ECO:0007669"/>
    <property type="project" value="TreeGrafter"/>
</dbReference>
<keyword evidence="3" id="KW-0547">Nucleotide-binding</keyword>
<dbReference type="Gene3D" id="3.20.200.10">
    <property type="entry name" value="MHCK/EF2 kinase"/>
    <property type="match status" value="1"/>
</dbReference>
<dbReference type="GO" id="GO:0004674">
    <property type="term" value="F:protein serine/threonine kinase activity"/>
    <property type="evidence" value="ECO:0007669"/>
    <property type="project" value="UniProtKB-KW"/>
</dbReference>
<gene>
    <name evidence="8" type="ORF">OS493_036782</name>
</gene>
<evidence type="ECO:0000256" key="6">
    <source>
        <dbReference type="SAM" id="MobiDB-lite"/>
    </source>
</evidence>
<evidence type="ECO:0000313" key="8">
    <source>
        <dbReference type="EMBL" id="KAJ7351092.1"/>
    </source>
</evidence>
<evidence type="ECO:0000259" key="7">
    <source>
        <dbReference type="PROSITE" id="PS51158"/>
    </source>
</evidence>
<dbReference type="InterPro" id="IPR011009">
    <property type="entry name" value="Kinase-like_dom_sf"/>
</dbReference>
<keyword evidence="9" id="KW-1185">Reference proteome</keyword>
<comment type="caution">
    <text evidence="8">The sequence shown here is derived from an EMBL/GenBank/DDBJ whole genome shotgun (WGS) entry which is preliminary data.</text>
</comment>
<evidence type="ECO:0000256" key="2">
    <source>
        <dbReference type="ARBA" id="ARBA00022679"/>
    </source>
</evidence>
<keyword evidence="5" id="KW-0067">ATP-binding</keyword>
<accession>A0A9X0CJ47</accession>
<keyword evidence="2" id="KW-0808">Transferase</keyword>
<reference evidence="8" key="1">
    <citation type="submission" date="2023-01" db="EMBL/GenBank/DDBJ databases">
        <title>Genome assembly of the deep-sea coral Lophelia pertusa.</title>
        <authorList>
            <person name="Herrera S."/>
            <person name="Cordes E."/>
        </authorList>
    </citation>
    <scope>NUCLEOTIDE SEQUENCE</scope>
    <source>
        <strain evidence="8">USNM1676648</strain>
        <tissue evidence="8">Polyp</tissue>
    </source>
</reference>
<dbReference type="SMART" id="SM00811">
    <property type="entry name" value="Alpha_kinase"/>
    <property type="match status" value="1"/>
</dbReference>
<evidence type="ECO:0000313" key="9">
    <source>
        <dbReference type="Proteomes" id="UP001163046"/>
    </source>
</evidence>
<dbReference type="CDD" id="cd04515">
    <property type="entry name" value="Alpha_kinase"/>
    <property type="match status" value="1"/>
</dbReference>
<dbReference type="Proteomes" id="UP001163046">
    <property type="component" value="Unassembled WGS sequence"/>
</dbReference>
<evidence type="ECO:0000256" key="4">
    <source>
        <dbReference type="ARBA" id="ARBA00022777"/>
    </source>
</evidence>
<dbReference type="PANTHER" id="PTHR45992:SF2">
    <property type="entry name" value="EUKARYOTIC ELONGATION FACTOR 2 KINASE"/>
    <property type="match status" value="1"/>
</dbReference>
<keyword evidence="4" id="KW-0418">Kinase</keyword>
<dbReference type="OrthoDB" id="5953554at2759"/>
<feature type="region of interest" description="Disordered" evidence="6">
    <location>
        <begin position="1"/>
        <end position="21"/>
    </location>
</feature>
<organism evidence="8 9">
    <name type="scientific">Desmophyllum pertusum</name>
    <dbReference type="NCBI Taxonomy" id="174260"/>
    <lineage>
        <taxon>Eukaryota</taxon>
        <taxon>Metazoa</taxon>
        <taxon>Cnidaria</taxon>
        <taxon>Anthozoa</taxon>
        <taxon>Hexacorallia</taxon>
        <taxon>Scleractinia</taxon>
        <taxon>Caryophylliina</taxon>
        <taxon>Caryophylliidae</taxon>
        <taxon>Desmophyllum</taxon>
    </lineage>
</organism>
<dbReference type="InterPro" id="IPR004166">
    <property type="entry name" value="a-kinase_dom"/>
</dbReference>
<dbReference type="EMBL" id="MU827365">
    <property type="protein sequence ID" value="KAJ7351092.1"/>
    <property type="molecule type" value="Genomic_DNA"/>
</dbReference>
<proteinExistence type="predicted"/>
<evidence type="ECO:0000256" key="1">
    <source>
        <dbReference type="ARBA" id="ARBA00022527"/>
    </source>
</evidence>
<dbReference type="PANTHER" id="PTHR45992">
    <property type="entry name" value="EUKARYOTIC ELONGATION FACTOR 2 KINASE-RELATED"/>
    <property type="match status" value="1"/>
</dbReference>
<dbReference type="PROSITE" id="PS51158">
    <property type="entry name" value="ALPHA_KINASE"/>
    <property type="match status" value="1"/>
</dbReference>
<feature type="domain" description="Alpha-type protein kinase" evidence="7">
    <location>
        <begin position="189"/>
        <end position="421"/>
    </location>
</feature>
<sequence>MAAQWKNFKTQMKEKRAGKRRAPSHDILQKEVIIIQRLSAEVSGKAQKYSRIGPREFVPYEYDEMALSNIMSACNRHFASIVGEHMICDVLAGEQGPSCNSLEQIPDLKVVHVRFIEANDRDVASVVGNRVEREEQPKRPFRRAIAQSLPATKAQSPSKAFPKSLSVLEMMKLGKVINDKSTESIELFTFDLTDMAWSSQPSTVEFSIVKEPFGKGGFREAFKATSKTPGFQHQQWVVKKYLKSAVDIIEETKQTIEQHTKKVVQMHMLARNFTLKLEQDLKQGGTVELYGKTLSYKRIYMGKINGQLGAEWVTIEEFIDGEFIKYLNNTGIPCGDDSDIRQKCESLAHFSYERSSEQLMVVDMQGSGHILFDPEIASKDLVDGEEVLFSTGNLSLTAINNFIDNHTDCNLYCTLLGLRKFPH</sequence>
<dbReference type="AlphaFoldDB" id="A0A9X0CJ47"/>
<dbReference type="GO" id="GO:0005524">
    <property type="term" value="F:ATP binding"/>
    <property type="evidence" value="ECO:0007669"/>
    <property type="project" value="UniProtKB-KW"/>
</dbReference>
<protein>
    <recommendedName>
        <fullName evidence="7">Alpha-type protein kinase domain-containing protein</fullName>
    </recommendedName>
</protein>
<name>A0A9X0CJ47_9CNID</name>